<reference evidence="5" key="1">
    <citation type="submission" date="2021-06" db="EMBL/GenBank/DDBJ databases">
        <authorList>
            <person name="Hodson N. C."/>
            <person name="Mongue J. A."/>
            <person name="Jaron S. K."/>
        </authorList>
    </citation>
    <scope>NUCLEOTIDE SEQUENCE</scope>
</reference>
<keyword evidence="2" id="KW-0576">Peroxisome</keyword>
<dbReference type="PANTHER" id="PTHR24096">
    <property type="entry name" value="LONG-CHAIN-FATTY-ACID--COA LIGASE"/>
    <property type="match status" value="1"/>
</dbReference>
<name>A0A8J2KP50_9HEXA</name>
<feature type="transmembrane region" description="Helical" evidence="3">
    <location>
        <begin position="23"/>
        <end position="45"/>
    </location>
</feature>
<evidence type="ECO:0000313" key="5">
    <source>
        <dbReference type="EMBL" id="CAG7819952.1"/>
    </source>
</evidence>
<evidence type="ECO:0000256" key="2">
    <source>
        <dbReference type="ARBA" id="ARBA00023140"/>
    </source>
</evidence>
<keyword evidence="3" id="KW-0812">Transmembrane</keyword>
<evidence type="ECO:0000256" key="3">
    <source>
        <dbReference type="SAM" id="Phobius"/>
    </source>
</evidence>
<dbReference type="Proteomes" id="UP000708208">
    <property type="component" value="Unassembled WGS sequence"/>
</dbReference>
<feature type="non-terminal residue" evidence="5">
    <location>
        <position position="1"/>
    </location>
</feature>
<comment type="caution">
    <text evidence="5">The sequence shown here is derived from an EMBL/GenBank/DDBJ whole genome shotgun (WGS) entry which is preliminary data.</text>
</comment>
<protein>
    <recommendedName>
        <fullName evidence="4">AMP-dependent synthetase/ligase domain-containing protein</fullName>
    </recommendedName>
</protein>
<accession>A0A8J2KP50</accession>
<dbReference type="InterPro" id="IPR000873">
    <property type="entry name" value="AMP-dep_synth/lig_dom"/>
</dbReference>
<gene>
    <name evidence="5" type="ORF">AFUS01_LOCUS30366</name>
</gene>
<proteinExistence type="predicted"/>
<keyword evidence="3" id="KW-1133">Transmembrane helix</keyword>
<comment type="subcellular location">
    <subcellularLocation>
        <location evidence="1">Peroxisome</location>
    </subcellularLocation>
</comment>
<evidence type="ECO:0000259" key="4">
    <source>
        <dbReference type="Pfam" id="PF00501"/>
    </source>
</evidence>
<dbReference type="AlphaFoldDB" id="A0A8J2KP50"/>
<feature type="domain" description="AMP-dependent synthetase/ligase" evidence="4">
    <location>
        <begin position="2"/>
        <end position="192"/>
    </location>
</feature>
<dbReference type="Pfam" id="PF00501">
    <property type="entry name" value="AMP-binding"/>
    <property type="match status" value="1"/>
</dbReference>
<keyword evidence="3" id="KW-0472">Membrane</keyword>
<evidence type="ECO:0000313" key="6">
    <source>
        <dbReference type="Proteomes" id="UP000708208"/>
    </source>
</evidence>
<dbReference type="GO" id="GO:0005777">
    <property type="term" value="C:peroxisome"/>
    <property type="evidence" value="ECO:0007669"/>
    <property type="project" value="UniProtKB-SubCell"/>
</dbReference>
<keyword evidence="6" id="KW-1185">Reference proteome</keyword>
<sequence length="239" mass="26255">IVSNMIQMTVPGLGDYDNGNDTFMGLAPIFHIAGMVTFGLLNSIVGGTIVTMPKMDPAVFTQSFRNHKYTMVHVVPPLLAFVATNPEITKMELESVRTVICGAAPTPTHLVHRLLEKTGKYTFYQEVYGLTETSGISVAVTPGTKNTKISSVGTVIPSMECKVIDVETAEPLGSNKNGELCFRGEQIMNGYLDNEEATRDAVDEDGWLHTGDIGYYDDQEYFYIVGRTKELIKVKGFQV</sequence>
<organism evidence="5 6">
    <name type="scientific">Allacma fusca</name>
    <dbReference type="NCBI Taxonomy" id="39272"/>
    <lineage>
        <taxon>Eukaryota</taxon>
        <taxon>Metazoa</taxon>
        <taxon>Ecdysozoa</taxon>
        <taxon>Arthropoda</taxon>
        <taxon>Hexapoda</taxon>
        <taxon>Collembola</taxon>
        <taxon>Symphypleona</taxon>
        <taxon>Sminthuridae</taxon>
        <taxon>Allacma</taxon>
    </lineage>
</organism>
<dbReference type="PANTHER" id="PTHR24096:SF422">
    <property type="entry name" value="BCDNA.GH02901"/>
    <property type="match status" value="1"/>
</dbReference>
<dbReference type="EMBL" id="CAJVCH010464446">
    <property type="protein sequence ID" value="CAG7819952.1"/>
    <property type="molecule type" value="Genomic_DNA"/>
</dbReference>
<dbReference type="GO" id="GO:0016405">
    <property type="term" value="F:CoA-ligase activity"/>
    <property type="evidence" value="ECO:0007669"/>
    <property type="project" value="TreeGrafter"/>
</dbReference>
<dbReference type="OrthoDB" id="10253869at2759"/>
<evidence type="ECO:0000256" key="1">
    <source>
        <dbReference type="ARBA" id="ARBA00004275"/>
    </source>
</evidence>